<accession>A0A8J5VNP7</accession>
<proteinExistence type="predicted"/>
<dbReference type="AlphaFoldDB" id="A0A8J5VNP7"/>
<evidence type="ECO:0000313" key="3">
    <source>
        <dbReference type="Proteomes" id="UP000729402"/>
    </source>
</evidence>
<name>A0A8J5VNP7_ZIZPA</name>
<comment type="caution">
    <text evidence="2">The sequence shown here is derived from an EMBL/GenBank/DDBJ whole genome shotgun (WGS) entry which is preliminary data.</text>
</comment>
<protein>
    <submittedName>
        <fullName evidence="2">Uncharacterized protein</fullName>
    </submittedName>
</protein>
<gene>
    <name evidence="2" type="ORF">GUJ93_ZPchr0006g43919</name>
</gene>
<evidence type="ECO:0000256" key="1">
    <source>
        <dbReference type="SAM" id="MobiDB-lite"/>
    </source>
</evidence>
<dbReference type="EMBL" id="JAAALK010000283">
    <property type="protein sequence ID" value="KAG8073965.1"/>
    <property type="molecule type" value="Genomic_DNA"/>
</dbReference>
<reference evidence="2" key="2">
    <citation type="submission" date="2021-02" db="EMBL/GenBank/DDBJ databases">
        <authorList>
            <person name="Kimball J.A."/>
            <person name="Haas M.W."/>
            <person name="Macchietto M."/>
            <person name="Kono T."/>
            <person name="Duquette J."/>
            <person name="Shao M."/>
        </authorList>
    </citation>
    <scope>NUCLEOTIDE SEQUENCE</scope>
    <source>
        <tissue evidence="2">Fresh leaf tissue</tissue>
    </source>
</reference>
<feature type="region of interest" description="Disordered" evidence="1">
    <location>
        <begin position="1"/>
        <end position="33"/>
    </location>
</feature>
<evidence type="ECO:0000313" key="2">
    <source>
        <dbReference type="EMBL" id="KAG8073965.1"/>
    </source>
</evidence>
<reference evidence="2" key="1">
    <citation type="journal article" date="2021" name="bioRxiv">
        <title>Whole Genome Assembly and Annotation of Northern Wild Rice, Zizania palustris L., Supports a Whole Genome Duplication in the Zizania Genus.</title>
        <authorList>
            <person name="Haas M."/>
            <person name="Kono T."/>
            <person name="Macchietto M."/>
            <person name="Millas R."/>
            <person name="McGilp L."/>
            <person name="Shao M."/>
            <person name="Duquette J."/>
            <person name="Hirsch C.N."/>
            <person name="Kimball J."/>
        </authorList>
    </citation>
    <scope>NUCLEOTIDE SEQUENCE</scope>
    <source>
        <tissue evidence="2">Fresh leaf tissue</tissue>
    </source>
</reference>
<feature type="compositionally biased region" description="Pro residues" evidence="1">
    <location>
        <begin position="104"/>
        <end position="114"/>
    </location>
</feature>
<organism evidence="2 3">
    <name type="scientific">Zizania palustris</name>
    <name type="common">Northern wild rice</name>
    <dbReference type="NCBI Taxonomy" id="103762"/>
    <lineage>
        <taxon>Eukaryota</taxon>
        <taxon>Viridiplantae</taxon>
        <taxon>Streptophyta</taxon>
        <taxon>Embryophyta</taxon>
        <taxon>Tracheophyta</taxon>
        <taxon>Spermatophyta</taxon>
        <taxon>Magnoliopsida</taxon>
        <taxon>Liliopsida</taxon>
        <taxon>Poales</taxon>
        <taxon>Poaceae</taxon>
        <taxon>BOP clade</taxon>
        <taxon>Oryzoideae</taxon>
        <taxon>Oryzeae</taxon>
        <taxon>Zizaniinae</taxon>
        <taxon>Zizania</taxon>
    </lineage>
</organism>
<keyword evidence="3" id="KW-1185">Reference proteome</keyword>
<feature type="region of interest" description="Disordered" evidence="1">
    <location>
        <begin position="89"/>
        <end position="114"/>
    </location>
</feature>
<sequence>MHSASRERRRVRHEQRTPPLVSSSPRPPPPPSCASAARLVIAEYCSAALSPKPPPPPSRASVARLIVVEYLLRRPLSIPLLRPLVETTSARPVVAKASSTVPSSPRPRPPSRTA</sequence>
<dbReference type="Proteomes" id="UP000729402">
    <property type="component" value="Unassembled WGS sequence"/>
</dbReference>